<comment type="similarity">
    <text evidence="2">Belongs to the CRISPR-associated protein Cas5 family. Subtype I-C/Dvulg subfamily.</text>
</comment>
<name>A0ABS8G3M8_9FIRM</name>
<proteinExistence type="inferred from homology"/>
<evidence type="ECO:0000256" key="2">
    <source>
        <dbReference type="PIRNR" id="PIRNR029950"/>
    </source>
</evidence>
<dbReference type="InterPro" id="IPR013422">
    <property type="entry name" value="CRISPR-assoc_prot_Cas5_N"/>
</dbReference>
<keyword evidence="2" id="KW-0378">Hydrolase</keyword>
<dbReference type="NCBIfam" id="TIGR02593">
    <property type="entry name" value="CRISPR_cas5"/>
    <property type="match status" value="1"/>
</dbReference>
<dbReference type="NCBIfam" id="TIGR01876">
    <property type="entry name" value="cas_Cas5d"/>
    <property type="match status" value="1"/>
</dbReference>
<dbReference type="Proteomes" id="UP001198151">
    <property type="component" value="Unassembled WGS sequence"/>
</dbReference>
<dbReference type="Gene3D" id="3.30.70.2660">
    <property type="match status" value="1"/>
</dbReference>
<protein>
    <recommendedName>
        <fullName evidence="2">pre-crRNA processing endonuclease</fullName>
        <ecNumber evidence="2">3.1.-.-</ecNumber>
    </recommendedName>
</protein>
<dbReference type="EC" id="3.1.-.-" evidence="2"/>
<dbReference type="PIRSF" id="PIRSF029950">
    <property type="entry name" value="Cas_CT1134"/>
    <property type="match status" value="1"/>
</dbReference>
<keyword evidence="2" id="KW-0255">Endonuclease</keyword>
<comment type="caution">
    <text evidence="3">The sequence shown here is derived from an EMBL/GenBank/DDBJ whole genome shotgun (WGS) entry which is preliminary data.</text>
</comment>
<evidence type="ECO:0000256" key="1">
    <source>
        <dbReference type="ARBA" id="ARBA00023118"/>
    </source>
</evidence>
<keyword evidence="2" id="KW-0694">RNA-binding</keyword>
<evidence type="ECO:0000313" key="3">
    <source>
        <dbReference type="EMBL" id="MCC2256183.1"/>
    </source>
</evidence>
<dbReference type="InterPro" id="IPR021124">
    <property type="entry name" value="CRISPR-assoc_prot_Cas5"/>
</dbReference>
<dbReference type="EMBL" id="JAJEQX010000054">
    <property type="protein sequence ID" value="MCC2256183.1"/>
    <property type="molecule type" value="Genomic_DNA"/>
</dbReference>
<organism evidence="3 4">
    <name type="scientific">Ruminococcus turbiniformis</name>
    <dbReference type="NCBI Taxonomy" id="2881258"/>
    <lineage>
        <taxon>Bacteria</taxon>
        <taxon>Bacillati</taxon>
        <taxon>Bacillota</taxon>
        <taxon>Clostridia</taxon>
        <taxon>Eubacteriales</taxon>
        <taxon>Oscillospiraceae</taxon>
        <taxon>Ruminococcus</taxon>
    </lineage>
</organism>
<keyword evidence="4" id="KW-1185">Reference proteome</keyword>
<comment type="function">
    <text evidence="2">CRISPR (clustered regularly interspaced short palindromic repeat) is an adaptive immune system that provides protection against mobile genetic elements (viruses, transposable elements and conjugative plasmids). CRISPR clusters contain spacers, sequences complementary to antecedent mobile elements, and target invading nucleic acids. CRISPR clusters are transcribed and processed into CRISPR RNA (crRNA).</text>
</comment>
<evidence type="ECO:0000313" key="4">
    <source>
        <dbReference type="Proteomes" id="UP001198151"/>
    </source>
</evidence>
<gene>
    <name evidence="3" type="primary">cas5c</name>
    <name evidence="3" type="ORF">LKD70_17515</name>
</gene>
<sequence>MDMQNIIEYEVYGDYALFSEPGMRIGGEKTSYHLPTYEAIKGITESIYWKPSIKWIVDSVRIMNPIQTETRGVLLQKYGGGKDLAYYTYLKNVRYQVRAHLEINGNYPELKADWNEGKHYNIAQRMVKRGGRRDIFLGTRECQGFVVPCVFGEDRSFYDNMPGEVSYGFMYHGITYPNEAVLPEDKWKMTLNFWNAVMKTKGILEFPKPEKCPRRRVIKKMEPTPFGKGTFSGLMEFTDEEA</sequence>
<keyword evidence="2" id="KW-0540">Nuclease</keyword>
<keyword evidence="1 2" id="KW-0051">Antiviral defense</keyword>
<reference evidence="3 4" key="1">
    <citation type="submission" date="2021-10" db="EMBL/GenBank/DDBJ databases">
        <title>Anaerobic single-cell dispensing facilitates the cultivation of human gut bacteria.</title>
        <authorList>
            <person name="Afrizal A."/>
        </authorList>
    </citation>
    <scope>NUCLEOTIDE SEQUENCE [LARGE SCALE GENOMIC DNA]</scope>
    <source>
        <strain evidence="3 4">CLA-AA-H200</strain>
    </source>
</reference>
<dbReference type="Pfam" id="PF09704">
    <property type="entry name" value="Cas_Cas5d"/>
    <property type="match status" value="1"/>
</dbReference>
<accession>A0ABS8G3M8</accession>
<dbReference type="InterPro" id="IPR010155">
    <property type="entry name" value="CRISPR-assoc_prot_Cas5d"/>
</dbReference>